<dbReference type="CDD" id="cd06225">
    <property type="entry name" value="HAMP"/>
    <property type="match status" value="1"/>
</dbReference>
<dbReference type="PROSITE" id="PS50111">
    <property type="entry name" value="CHEMOTAXIS_TRANSDUC_2"/>
    <property type="match status" value="1"/>
</dbReference>
<evidence type="ECO:0000259" key="6">
    <source>
        <dbReference type="PROSITE" id="PS50885"/>
    </source>
</evidence>
<dbReference type="PROSITE" id="PS50885">
    <property type="entry name" value="HAMP"/>
    <property type="match status" value="1"/>
</dbReference>
<dbReference type="InterPro" id="IPR003660">
    <property type="entry name" value="HAMP_dom"/>
</dbReference>
<dbReference type="InterPro" id="IPR004089">
    <property type="entry name" value="MCPsignal_dom"/>
</dbReference>
<accession>A0ABS4JYI6</accession>
<keyword evidence="8" id="KW-1185">Reference proteome</keyword>
<organism evidence="7 8">
    <name type="scientific">Symbiobacterium terraclitae</name>
    <dbReference type="NCBI Taxonomy" id="557451"/>
    <lineage>
        <taxon>Bacteria</taxon>
        <taxon>Bacillati</taxon>
        <taxon>Bacillota</taxon>
        <taxon>Clostridia</taxon>
        <taxon>Eubacteriales</taxon>
        <taxon>Symbiobacteriaceae</taxon>
        <taxon>Symbiobacterium</taxon>
    </lineage>
</organism>
<dbReference type="Pfam" id="PF00672">
    <property type="entry name" value="HAMP"/>
    <property type="match status" value="1"/>
</dbReference>
<feature type="domain" description="HAMP" evidence="6">
    <location>
        <begin position="199"/>
        <end position="252"/>
    </location>
</feature>
<gene>
    <name evidence="7" type="ORF">J2Z79_003485</name>
</gene>
<evidence type="ECO:0000313" key="7">
    <source>
        <dbReference type="EMBL" id="MBP2020031.1"/>
    </source>
</evidence>
<evidence type="ECO:0000256" key="2">
    <source>
        <dbReference type="ARBA" id="ARBA00029447"/>
    </source>
</evidence>
<keyword evidence="4" id="KW-0812">Transmembrane</keyword>
<dbReference type="Gene3D" id="6.10.340.10">
    <property type="match status" value="1"/>
</dbReference>
<dbReference type="SUPFAM" id="SSF58104">
    <property type="entry name" value="Methyl-accepting chemotaxis protein (MCP) signaling domain"/>
    <property type="match status" value="2"/>
</dbReference>
<dbReference type="Proteomes" id="UP001519289">
    <property type="component" value="Unassembled WGS sequence"/>
</dbReference>
<dbReference type="Pfam" id="PF00015">
    <property type="entry name" value="MCPsignal"/>
    <property type="match status" value="1"/>
</dbReference>
<evidence type="ECO:0000256" key="3">
    <source>
        <dbReference type="PROSITE-ProRule" id="PRU00284"/>
    </source>
</evidence>
<evidence type="ECO:0000256" key="1">
    <source>
        <dbReference type="ARBA" id="ARBA00023224"/>
    </source>
</evidence>
<dbReference type="SMART" id="SM00304">
    <property type="entry name" value="HAMP"/>
    <property type="match status" value="3"/>
</dbReference>
<dbReference type="SMART" id="SM00283">
    <property type="entry name" value="MA"/>
    <property type="match status" value="1"/>
</dbReference>
<dbReference type="RefSeq" id="WP_280953784.1">
    <property type="nucleotide sequence ID" value="NZ_JAGGLG010000044.1"/>
</dbReference>
<keyword evidence="1 3" id="KW-0807">Transducer</keyword>
<dbReference type="PANTHER" id="PTHR32089:SF112">
    <property type="entry name" value="LYSOZYME-LIKE PROTEIN-RELATED"/>
    <property type="match status" value="1"/>
</dbReference>
<keyword evidence="4" id="KW-1133">Transmembrane helix</keyword>
<evidence type="ECO:0000259" key="5">
    <source>
        <dbReference type="PROSITE" id="PS50111"/>
    </source>
</evidence>
<evidence type="ECO:0000256" key="4">
    <source>
        <dbReference type="SAM" id="Phobius"/>
    </source>
</evidence>
<sequence>MRWTIGRKLALGFTAIMLLMVASTVQALRALGTQSEQYAMLANDLRVAQIKTAQLSTAIHGQIESVLAYTLGETSARREYQDYYLQAQSAIQWLKENANSEQAAPLTEALVNAGTAFDQYVATILTMGPTAVAEHLPRARELLAVYIAAANDITEYVDKGVAAVTEETQQVEQMTRWLIIGLNAVSLALAALISGLMTRSIGRPLARLAAVADRVADGDLSVEPLTVKSRDEIGMLANSVNKMLQSLRDLIAQVIASSQQVVEWVNDLKSTTEQMAESSAAVADVVNQIAQGTSTQSRAAAESLQEVRELQRAIEQIAGGAQQQARQSETVAENVREVLSGLSDVSQKTAGVKTAAEQALATARSGKQVVEQAVEAMRGIQTSVGRSADQVTELGELSGQIGAITDTITEIAEQTNLLALNAAIEAARAGEQGRGFAVVAEEVRRLAERVASSAREISGLIDRIRKATADAVESMRLVTGQVDHGAALAVNGGRALDDIVGMVEQTSEHVAAIAAATAQLVSASQSVQTAVNEMAAVTEENTAATEQMADSAQQVTRAIETIAATTQETAASGEEVAASAEELSSGIDEIARSTADLAQVSRELQEKVSRFRMSAE</sequence>
<comment type="caution">
    <text evidence="7">The sequence shown here is derived from an EMBL/GenBank/DDBJ whole genome shotgun (WGS) entry which is preliminary data.</text>
</comment>
<protein>
    <submittedName>
        <fullName evidence="7">Methyl-accepting chemotaxis protein</fullName>
    </submittedName>
</protein>
<dbReference type="CDD" id="cd11386">
    <property type="entry name" value="MCP_signal"/>
    <property type="match status" value="1"/>
</dbReference>
<evidence type="ECO:0000313" key="8">
    <source>
        <dbReference type="Proteomes" id="UP001519289"/>
    </source>
</evidence>
<dbReference type="SUPFAM" id="SSF158472">
    <property type="entry name" value="HAMP domain-like"/>
    <property type="match status" value="1"/>
</dbReference>
<dbReference type="EMBL" id="JAGGLG010000044">
    <property type="protein sequence ID" value="MBP2020031.1"/>
    <property type="molecule type" value="Genomic_DNA"/>
</dbReference>
<name>A0ABS4JYI6_9FIRM</name>
<feature type="transmembrane region" description="Helical" evidence="4">
    <location>
        <begin position="177"/>
        <end position="197"/>
    </location>
</feature>
<comment type="similarity">
    <text evidence="2">Belongs to the methyl-accepting chemotaxis (MCP) protein family.</text>
</comment>
<proteinExistence type="inferred from homology"/>
<reference evidence="7 8" key="1">
    <citation type="submission" date="2021-03" db="EMBL/GenBank/DDBJ databases">
        <title>Genomic Encyclopedia of Type Strains, Phase IV (KMG-IV): sequencing the most valuable type-strain genomes for metagenomic binning, comparative biology and taxonomic classification.</title>
        <authorList>
            <person name="Goeker M."/>
        </authorList>
    </citation>
    <scope>NUCLEOTIDE SEQUENCE [LARGE SCALE GENOMIC DNA]</scope>
    <source>
        <strain evidence="7 8">DSM 27138</strain>
    </source>
</reference>
<feature type="domain" description="Methyl-accepting transducer" evidence="5">
    <location>
        <begin position="299"/>
        <end position="549"/>
    </location>
</feature>
<keyword evidence="4" id="KW-0472">Membrane</keyword>
<dbReference type="Gene3D" id="1.10.287.950">
    <property type="entry name" value="Methyl-accepting chemotaxis protein"/>
    <property type="match status" value="1"/>
</dbReference>
<dbReference type="PANTHER" id="PTHR32089">
    <property type="entry name" value="METHYL-ACCEPTING CHEMOTAXIS PROTEIN MCPB"/>
    <property type="match status" value="1"/>
</dbReference>